<keyword evidence="4" id="KW-1185">Reference proteome</keyword>
<dbReference type="InterPro" id="IPR051691">
    <property type="entry name" value="Metab_Enz_Cyan_OpOx_G3PDH"/>
</dbReference>
<keyword evidence="1" id="KW-0560">Oxidoreductase</keyword>
<dbReference type="EMBL" id="CP000113">
    <property type="protein sequence ID" value="ABF89562.1"/>
    <property type="molecule type" value="Genomic_DNA"/>
</dbReference>
<proteinExistence type="predicted"/>
<dbReference type="GO" id="GO:0051536">
    <property type="term" value="F:iron-sulfur cluster binding"/>
    <property type="evidence" value="ECO:0007669"/>
    <property type="project" value="InterPro"/>
</dbReference>
<organism evidence="3 4">
    <name type="scientific">Myxococcus xanthus (strain DK1622)</name>
    <dbReference type="NCBI Taxonomy" id="246197"/>
    <lineage>
        <taxon>Bacteria</taxon>
        <taxon>Pseudomonadati</taxon>
        <taxon>Myxococcota</taxon>
        <taxon>Myxococcia</taxon>
        <taxon>Myxococcales</taxon>
        <taxon>Cystobacterineae</taxon>
        <taxon>Myxococcaceae</taxon>
        <taxon>Myxococcus</taxon>
    </lineage>
</organism>
<feature type="domain" description="FAD/NAD(P)-binding" evidence="2">
    <location>
        <begin position="177"/>
        <end position="452"/>
    </location>
</feature>
<sequence length="466" mass="48919">MPSEALTARSAWAILAHPMRRLPDVPPRGRAITVDLEGESLPAIEGEPVACSLIAAGEPMLARSIKYHRPRGPYCFAGACSHCLMRVDGVPNVYACRTPARDGMKLERQNAYPSAKVDIFESIDWFFPKGMDHHEMFAGVPVAEQVMAKVARQLAGLGLLPKTPAPATAPARTVRTRVAVVGGGAAGLAAARVLTERDVGFLLIERDDALGGRLANGAPEAGGPSLDDIHRISPSSVLTRATALGLYDDEAGRFLAVGTWEADAPRLVKVYSERFLLTPGGHPPTLPFENNDLPGVYAGRAASLLLRRYDVAPETAALVGWGAELHALANLLQERGTKVVAVVDLRDTPPAGTHATAVRGSEPKAHGLRGVSAFSYTREGGGREKVSCDAVLVSVPVSPSFELARQGGAKVPFDEKRGLFVVETDADGRTQAPDVYAAGDVTGGGTAKDAAAAGRRAAQALVGGLS</sequence>
<dbReference type="Gene3D" id="3.50.50.60">
    <property type="entry name" value="FAD/NAD(P)-binding domain"/>
    <property type="match status" value="2"/>
</dbReference>
<dbReference type="AlphaFoldDB" id="Q1D5D1"/>
<dbReference type="HOGENOM" id="CLU_030705_2_0_7"/>
<dbReference type="Proteomes" id="UP000002402">
    <property type="component" value="Chromosome"/>
</dbReference>
<dbReference type="EnsemblBacteria" id="ABF89562">
    <property type="protein sequence ID" value="ABF89562"/>
    <property type="gene ID" value="MXAN_3962"/>
</dbReference>
<dbReference type="InterPro" id="IPR036010">
    <property type="entry name" value="2Fe-2S_ferredoxin-like_sf"/>
</dbReference>
<dbReference type="InterPro" id="IPR023753">
    <property type="entry name" value="FAD/NAD-binding_dom"/>
</dbReference>
<dbReference type="SUPFAM" id="SSF51905">
    <property type="entry name" value="FAD/NAD(P)-binding domain"/>
    <property type="match status" value="1"/>
</dbReference>
<evidence type="ECO:0000313" key="3">
    <source>
        <dbReference type="EMBL" id="ABF89562.1"/>
    </source>
</evidence>
<dbReference type="Pfam" id="PF13510">
    <property type="entry name" value="Fer2_4"/>
    <property type="match status" value="1"/>
</dbReference>
<dbReference type="Pfam" id="PF07992">
    <property type="entry name" value="Pyr_redox_2"/>
    <property type="match status" value="1"/>
</dbReference>
<gene>
    <name evidence="3" type="ordered locus">MXAN_3962</name>
</gene>
<accession>Q1D5D1</accession>
<dbReference type="SUPFAM" id="SSF54292">
    <property type="entry name" value="2Fe-2S ferredoxin-like"/>
    <property type="match status" value="1"/>
</dbReference>
<protein>
    <submittedName>
        <fullName evidence="3">Pyridine nucleotide-disulphide oxidoreductase</fullName>
    </submittedName>
</protein>
<evidence type="ECO:0000259" key="2">
    <source>
        <dbReference type="Pfam" id="PF07992"/>
    </source>
</evidence>
<dbReference type="OrthoDB" id="573392at2"/>
<dbReference type="InterPro" id="IPR036188">
    <property type="entry name" value="FAD/NAD-bd_sf"/>
</dbReference>
<dbReference type="STRING" id="246197.MXAN_3962"/>
<dbReference type="PANTHER" id="PTHR42949">
    <property type="entry name" value="ANAEROBIC GLYCEROL-3-PHOSPHATE DEHYDROGENASE SUBUNIT B"/>
    <property type="match status" value="1"/>
</dbReference>
<evidence type="ECO:0000313" key="4">
    <source>
        <dbReference type="Proteomes" id="UP000002402"/>
    </source>
</evidence>
<dbReference type="KEGG" id="mxa:MXAN_3962"/>
<dbReference type="GO" id="GO:0016491">
    <property type="term" value="F:oxidoreductase activity"/>
    <property type="evidence" value="ECO:0007669"/>
    <property type="project" value="UniProtKB-KW"/>
</dbReference>
<reference evidence="3 4" key="1">
    <citation type="journal article" date="2006" name="Proc. Natl. Acad. Sci. U.S.A.">
        <title>Evolution of sensory complexity recorded in a myxobacterial genome.</title>
        <authorList>
            <person name="Goldman B.S."/>
            <person name="Nierman W.C."/>
            <person name="Kaiser D."/>
            <person name="Slater S.C."/>
            <person name="Durkin A.S."/>
            <person name="Eisen J.A."/>
            <person name="Ronning C.M."/>
            <person name="Barbazuk W.B."/>
            <person name="Blanchard M."/>
            <person name="Field C."/>
            <person name="Halling C."/>
            <person name="Hinkle G."/>
            <person name="Iartchuk O."/>
            <person name="Kim H.S."/>
            <person name="Mackenzie C."/>
            <person name="Madupu R."/>
            <person name="Miller N."/>
            <person name="Shvartsbeyn A."/>
            <person name="Sullivan S.A."/>
            <person name="Vaudin M."/>
            <person name="Wiegand R."/>
            <person name="Kaplan H.B."/>
        </authorList>
    </citation>
    <scope>NUCLEOTIDE SEQUENCE [LARGE SCALE GENOMIC DNA]</scope>
    <source>
        <strain evidence="4">DK1622</strain>
    </source>
</reference>
<dbReference type="PRINTS" id="PR00368">
    <property type="entry name" value="FADPNR"/>
</dbReference>
<name>Q1D5D1_MYXXD</name>
<dbReference type="eggNOG" id="COG0446">
    <property type="taxonomic scope" value="Bacteria"/>
</dbReference>
<evidence type="ECO:0000256" key="1">
    <source>
        <dbReference type="ARBA" id="ARBA00023002"/>
    </source>
</evidence>
<dbReference type="PANTHER" id="PTHR42949:SF3">
    <property type="entry name" value="ANAEROBIC GLYCEROL-3-PHOSPHATE DEHYDROGENASE SUBUNIT B"/>
    <property type="match status" value="1"/>
</dbReference>
<dbReference type="InterPro" id="IPR042204">
    <property type="entry name" value="2Fe-2S-bd_N"/>
</dbReference>
<dbReference type="Gene3D" id="3.10.20.440">
    <property type="entry name" value="2Fe-2S iron-sulphur cluster binding domain, sarcosine oxidase, alpha subunit, N-terminal domain"/>
    <property type="match status" value="1"/>
</dbReference>